<keyword evidence="3" id="KW-1185">Reference proteome</keyword>
<name>A0AAD9VRQ2_9HYME</name>
<sequence>MDAHRKSRRRVFKRQRVLREIRITRSNQRFTDTNSTPGPNEHSYATRSKTLREVSSTSDKFDSLSSQSSDSSIIFLGSFRKIPQLIILDDSNDEQDDKDINYLKTWRTPKEEEVQILQECIDSSISQ</sequence>
<protein>
    <submittedName>
        <fullName evidence="2">Uncharacterized protein</fullName>
    </submittedName>
</protein>
<evidence type="ECO:0000313" key="3">
    <source>
        <dbReference type="Proteomes" id="UP001258017"/>
    </source>
</evidence>
<evidence type="ECO:0000313" key="2">
    <source>
        <dbReference type="EMBL" id="KAK2584446.1"/>
    </source>
</evidence>
<reference evidence="2" key="1">
    <citation type="submission" date="2021-08" db="EMBL/GenBank/DDBJ databases">
        <authorList>
            <person name="Misof B."/>
            <person name="Oliver O."/>
            <person name="Podsiadlowski L."/>
            <person name="Donath A."/>
            <person name="Peters R."/>
            <person name="Mayer C."/>
            <person name="Rust J."/>
            <person name="Gunkel S."/>
            <person name="Lesny P."/>
            <person name="Martin S."/>
            <person name="Oeyen J.P."/>
            <person name="Petersen M."/>
            <person name="Panagiotis P."/>
            <person name="Wilbrandt J."/>
            <person name="Tanja T."/>
        </authorList>
    </citation>
    <scope>NUCLEOTIDE SEQUENCE</scope>
    <source>
        <strain evidence="2">GBR_01_08_01A</strain>
        <tissue evidence="2">Thorax + abdomen</tissue>
    </source>
</reference>
<dbReference type="Proteomes" id="UP001258017">
    <property type="component" value="Unassembled WGS sequence"/>
</dbReference>
<gene>
    <name evidence="2" type="ORF">KPH14_006826</name>
</gene>
<organism evidence="2 3">
    <name type="scientific">Odynerus spinipes</name>
    <dbReference type="NCBI Taxonomy" id="1348599"/>
    <lineage>
        <taxon>Eukaryota</taxon>
        <taxon>Metazoa</taxon>
        <taxon>Ecdysozoa</taxon>
        <taxon>Arthropoda</taxon>
        <taxon>Hexapoda</taxon>
        <taxon>Insecta</taxon>
        <taxon>Pterygota</taxon>
        <taxon>Neoptera</taxon>
        <taxon>Endopterygota</taxon>
        <taxon>Hymenoptera</taxon>
        <taxon>Apocrita</taxon>
        <taxon>Aculeata</taxon>
        <taxon>Vespoidea</taxon>
        <taxon>Vespidae</taxon>
        <taxon>Eumeninae</taxon>
        <taxon>Odynerus</taxon>
    </lineage>
</organism>
<feature type="compositionally biased region" description="Polar residues" evidence="1">
    <location>
        <begin position="25"/>
        <end position="48"/>
    </location>
</feature>
<dbReference type="EMBL" id="JAIFRP010000026">
    <property type="protein sequence ID" value="KAK2584446.1"/>
    <property type="molecule type" value="Genomic_DNA"/>
</dbReference>
<reference evidence="2" key="2">
    <citation type="journal article" date="2023" name="Commun. Biol.">
        <title>Intrasexual cuticular hydrocarbon dimorphism in a wasp sheds light on hydrocarbon biosynthesis genes in Hymenoptera.</title>
        <authorList>
            <person name="Moris V.C."/>
            <person name="Podsiadlowski L."/>
            <person name="Martin S."/>
            <person name="Oeyen J.P."/>
            <person name="Donath A."/>
            <person name="Petersen M."/>
            <person name="Wilbrandt J."/>
            <person name="Misof B."/>
            <person name="Liedtke D."/>
            <person name="Thamm M."/>
            <person name="Scheiner R."/>
            <person name="Schmitt T."/>
            <person name="Niehuis O."/>
        </authorList>
    </citation>
    <scope>NUCLEOTIDE SEQUENCE</scope>
    <source>
        <strain evidence="2">GBR_01_08_01A</strain>
    </source>
</reference>
<accession>A0AAD9VRQ2</accession>
<dbReference type="AlphaFoldDB" id="A0AAD9VRQ2"/>
<evidence type="ECO:0000256" key="1">
    <source>
        <dbReference type="SAM" id="MobiDB-lite"/>
    </source>
</evidence>
<proteinExistence type="predicted"/>
<feature type="region of interest" description="Disordered" evidence="1">
    <location>
        <begin position="25"/>
        <end position="52"/>
    </location>
</feature>
<comment type="caution">
    <text evidence="2">The sequence shown here is derived from an EMBL/GenBank/DDBJ whole genome shotgun (WGS) entry which is preliminary data.</text>
</comment>